<sequence>EQDVDVAIVDASVLVHALRQVKRSCRDGREEARDYALKVCLKHYSRIGNDISYLTLTMSLLTQRAPASSKPRLAPICGRRLREVTL</sequence>
<comment type="caution">
    <text evidence="1">The sequence shown here is derived from an EMBL/GenBank/DDBJ whole genome shotgun (WGS) entry which is preliminary data.</text>
</comment>
<proteinExistence type="predicted"/>
<organism evidence="1 2">
    <name type="scientific">Favolaschia claudopus</name>
    <dbReference type="NCBI Taxonomy" id="2862362"/>
    <lineage>
        <taxon>Eukaryota</taxon>
        <taxon>Fungi</taxon>
        <taxon>Dikarya</taxon>
        <taxon>Basidiomycota</taxon>
        <taxon>Agaricomycotina</taxon>
        <taxon>Agaricomycetes</taxon>
        <taxon>Agaricomycetidae</taxon>
        <taxon>Agaricales</taxon>
        <taxon>Marasmiineae</taxon>
        <taxon>Mycenaceae</taxon>
        <taxon>Favolaschia</taxon>
    </lineage>
</organism>
<evidence type="ECO:0000313" key="2">
    <source>
        <dbReference type="Proteomes" id="UP001362999"/>
    </source>
</evidence>
<accession>A0AAV9ZUD6</accession>
<keyword evidence="2" id="KW-1185">Reference proteome</keyword>
<name>A0AAV9ZUD6_9AGAR</name>
<gene>
    <name evidence="1" type="ORF">R3P38DRAFT_2571105</name>
</gene>
<protein>
    <recommendedName>
        <fullName evidence="3">PIN domain-containing protein</fullName>
    </recommendedName>
</protein>
<dbReference type="Proteomes" id="UP001362999">
    <property type="component" value="Unassembled WGS sequence"/>
</dbReference>
<dbReference type="EMBL" id="JAWWNJ010000113">
    <property type="protein sequence ID" value="KAK6992132.1"/>
    <property type="molecule type" value="Genomic_DNA"/>
</dbReference>
<dbReference type="AlphaFoldDB" id="A0AAV9ZUD6"/>
<feature type="non-terminal residue" evidence="1">
    <location>
        <position position="1"/>
    </location>
</feature>
<evidence type="ECO:0000313" key="1">
    <source>
        <dbReference type="EMBL" id="KAK6992132.1"/>
    </source>
</evidence>
<evidence type="ECO:0008006" key="3">
    <source>
        <dbReference type="Google" id="ProtNLM"/>
    </source>
</evidence>
<reference evidence="1 2" key="1">
    <citation type="journal article" date="2024" name="J Genomics">
        <title>Draft genome sequencing and assembly of Favolaschia claudopus CIRM-BRFM 2984 isolated from oak limbs.</title>
        <authorList>
            <person name="Navarro D."/>
            <person name="Drula E."/>
            <person name="Chaduli D."/>
            <person name="Cazenave R."/>
            <person name="Ahrendt S."/>
            <person name="Wang J."/>
            <person name="Lipzen A."/>
            <person name="Daum C."/>
            <person name="Barry K."/>
            <person name="Grigoriev I.V."/>
            <person name="Favel A."/>
            <person name="Rosso M.N."/>
            <person name="Martin F."/>
        </authorList>
    </citation>
    <scope>NUCLEOTIDE SEQUENCE [LARGE SCALE GENOMIC DNA]</scope>
    <source>
        <strain evidence="1 2">CIRM-BRFM 2984</strain>
    </source>
</reference>